<dbReference type="Gene3D" id="3.40.50.1820">
    <property type="entry name" value="alpha/beta hydrolase"/>
    <property type="match status" value="1"/>
</dbReference>
<gene>
    <name evidence="11" type="primary">Dvir\GJ17329</name>
    <name evidence="11" type="ORF">Dvir_GJ17329</name>
</gene>
<dbReference type="OrthoDB" id="9974421at2759"/>
<dbReference type="FunFam" id="3.40.50.1820:FF:000057">
    <property type="entry name" value="Lipase"/>
    <property type="match status" value="1"/>
</dbReference>
<evidence type="ECO:0000259" key="10">
    <source>
        <dbReference type="Pfam" id="PF04083"/>
    </source>
</evidence>
<evidence type="ECO:0000256" key="8">
    <source>
        <dbReference type="SAM" id="MobiDB-lite"/>
    </source>
</evidence>
<name>B4LUK3_DROVI</name>
<dbReference type="OMA" id="ELNMTMF"/>
<dbReference type="SMR" id="B4LUK3"/>
<dbReference type="PhylomeDB" id="B4LUK3"/>
<dbReference type="EMBL" id="CH940649">
    <property type="protein sequence ID" value="EDW64189.1"/>
    <property type="molecule type" value="Genomic_DNA"/>
</dbReference>
<dbReference type="InterPro" id="IPR029058">
    <property type="entry name" value="AB_hydrolase_fold"/>
</dbReference>
<dbReference type="InParanoid" id="B4LUK3"/>
<organism evidence="11 12">
    <name type="scientific">Drosophila virilis</name>
    <name type="common">Fruit fly</name>
    <dbReference type="NCBI Taxonomy" id="7244"/>
    <lineage>
        <taxon>Eukaryota</taxon>
        <taxon>Metazoa</taxon>
        <taxon>Ecdysozoa</taxon>
        <taxon>Arthropoda</taxon>
        <taxon>Hexapoda</taxon>
        <taxon>Insecta</taxon>
        <taxon>Pterygota</taxon>
        <taxon>Neoptera</taxon>
        <taxon>Endopterygota</taxon>
        <taxon>Diptera</taxon>
        <taxon>Brachycera</taxon>
        <taxon>Muscomorpha</taxon>
        <taxon>Ephydroidea</taxon>
        <taxon>Drosophilidae</taxon>
        <taxon>Drosophila</taxon>
    </lineage>
</organism>
<dbReference type="GO" id="GO:0016788">
    <property type="term" value="F:hydrolase activity, acting on ester bonds"/>
    <property type="evidence" value="ECO:0007669"/>
    <property type="project" value="InterPro"/>
</dbReference>
<evidence type="ECO:0000256" key="7">
    <source>
        <dbReference type="PIRSR" id="PIRSR000862-1"/>
    </source>
</evidence>
<feature type="compositionally biased region" description="Acidic residues" evidence="8">
    <location>
        <begin position="421"/>
        <end position="435"/>
    </location>
</feature>
<protein>
    <recommendedName>
        <fullName evidence="10">Partial AB-hydrolase lipase domain-containing protein</fullName>
    </recommendedName>
</protein>
<accession>B4LUK3</accession>
<feature type="region of interest" description="Disordered" evidence="8">
    <location>
        <begin position="397"/>
        <end position="443"/>
    </location>
</feature>
<feature type="active site" description="Charge relay system" evidence="7">
    <location>
        <position position="339"/>
    </location>
</feature>
<dbReference type="KEGG" id="dvi:6628487"/>
<feature type="compositionally biased region" description="Polar residues" evidence="8">
    <location>
        <begin position="401"/>
        <end position="415"/>
    </location>
</feature>
<feature type="signal peptide" evidence="9">
    <location>
        <begin position="1"/>
        <end position="26"/>
    </location>
</feature>
<keyword evidence="12" id="KW-1185">Reference proteome</keyword>
<feature type="active site" description="Nucleophile" evidence="7">
    <location>
        <position position="175"/>
    </location>
</feature>
<evidence type="ECO:0000256" key="2">
    <source>
        <dbReference type="ARBA" id="ARBA00022729"/>
    </source>
</evidence>
<feature type="chain" id="PRO_5002816659" description="Partial AB-hydrolase lipase domain-containing protein" evidence="9">
    <location>
        <begin position="27"/>
        <end position="443"/>
    </location>
</feature>
<dbReference type="InterPro" id="IPR025483">
    <property type="entry name" value="Lipase_euk"/>
</dbReference>
<evidence type="ECO:0000256" key="9">
    <source>
        <dbReference type="SAM" id="SignalP"/>
    </source>
</evidence>
<comment type="similarity">
    <text evidence="1">Belongs to the AB hydrolase superfamily. Lipase family.</text>
</comment>
<dbReference type="HOGENOM" id="CLU_010974_0_3_1"/>
<feature type="active site" description="Charge relay system" evidence="7">
    <location>
        <position position="370"/>
    </location>
</feature>
<dbReference type="PIRSF" id="PIRSF000862">
    <property type="entry name" value="Steryl_ester_lip"/>
    <property type="match status" value="1"/>
</dbReference>
<dbReference type="FunCoup" id="B4LUK3">
    <property type="interactions" value="87"/>
</dbReference>
<feature type="domain" description="Partial AB-hydrolase lipase" evidence="10">
    <location>
        <begin position="47"/>
        <end position="98"/>
    </location>
</feature>
<dbReference type="eggNOG" id="KOG2624">
    <property type="taxonomic scope" value="Eukaryota"/>
</dbReference>
<dbReference type="SUPFAM" id="SSF53474">
    <property type="entry name" value="alpha/beta-Hydrolases"/>
    <property type="match status" value="1"/>
</dbReference>
<keyword evidence="6" id="KW-0325">Glycoprotein</keyword>
<dbReference type="MEROPS" id="S33.A88"/>
<dbReference type="STRING" id="7244.B4LUK3"/>
<keyword evidence="2 9" id="KW-0732">Signal</keyword>
<keyword evidence="3 11" id="KW-0378">Hydrolase</keyword>
<dbReference type="PANTHER" id="PTHR11005">
    <property type="entry name" value="LYSOSOMAL ACID LIPASE-RELATED"/>
    <property type="match status" value="1"/>
</dbReference>
<evidence type="ECO:0000256" key="6">
    <source>
        <dbReference type="ARBA" id="ARBA00023180"/>
    </source>
</evidence>
<evidence type="ECO:0000313" key="12">
    <source>
        <dbReference type="Proteomes" id="UP000008792"/>
    </source>
</evidence>
<keyword evidence="5" id="KW-0443">Lipid metabolism</keyword>
<keyword evidence="4" id="KW-0442">Lipid degradation</keyword>
<evidence type="ECO:0000313" key="11">
    <source>
        <dbReference type="EMBL" id="EDW64189.1"/>
    </source>
</evidence>
<dbReference type="Pfam" id="PF04083">
    <property type="entry name" value="Abhydro_lipase"/>
    <property type="match status" value="1"/>
</dbReference>
<evidence type="ECO:0000256" key="1">
    <source>
        <dbReference type="ARBA" id="ARBA00010701"/>
    </source>
</evidence>
<dbReference type="InterPro" id="IPR006693">
    <property type="entry name" value="AB_hydrolase_lipase"/>
</dbReference>
<evidence type="ECO:0000256" key="5">
    <source>
        <dbReference type="ARBA" id="ARBA00023098"/>
    </source>
</evidence>
<reference evidence="11 12" key="1">
    <citation type="journal article" date="2007" name="Nature">
        <title>Evolution of genes and genomes on the Drosophila phylogeny.</title>
        <authorList>
            <consortium name="Drosophila 12 Genomes Consortium"/>
            <person name="Clark A.G."/>
            <person name="Eisen M.B."/>
            <person name="Smith D.R."/>
            <person name="Bergman C.M."/>
            <person name="Oliver B."/>
            <person name="Markow T.A."/>
            <person name="Kaufman T.C."/>
            <person name="Kellis M."/>
            <person name="Gelbart W."/>
            <person name="Iyer V.N."/>
            <person name="Pollard D.A."/>
            <person name="Sackton T.B."/>
            <person name="Larracuente A.M."/>
            <person name="Singh N.D."/>
            <person name="Abad J.P."/>
            <person name="Abt D.N."/>
            <person name="Adryan B."/>
            <person name="Aguade M."/>
            <person name="Akashi H."/>
            <person name="Anderson W.W."/>
            <person name="Aquadro C.F."/>
            <person name="Ardell D.H."/>
            <person name="Arguello R."/>
            <person name="Artieri C.G."/>
            <person name="Barbash D.A."/>
            <person name="Barker D."/>
            <person name="Barsanti P."/>
            <person name="Batterham P."/>
            <person name="Batzoglou S."/>
            <person name="Begun D."/>
            <person name="Bhutkar A."/>
            <person name="Blanco E."/>
            <person name="Bosak S.A."/>
            <person name="Bradley R.K."/>
            <person name="Brand A.D."/>
            <person name="Brent M.R."/>
            <person name="Brooks A.N."/>
            <person name="Brown R.H."/>
            <person name="Butlin R.K."/>
            <person name="Caggese C."/>
            <person name="Calvi B.R."/>
            <person name="Bernardo de Carvalho A."/>
            <person name="Caspi A."/>
            <person name="Castrezana S."/>
            <person name="Celniker S.E."/>
            <person name="Chang J.L."/>
            <person name="Chapple C."/>
            <person name="Chatterji S."/>
            <person name="Chinwalla A."/>
            <person name="Civetta A."/>
            <person name="Clifton S.W."/>
            <person name="Comeron J.M."/>
            <person name="Costello J.C."/>
            <person name="Coyne J.A."/>
            <person name="Daub J."/>
            <person name="David R.G."/>
            <person name="Delcher A.L."/>
            <person name="Delehaunty K."/>
            <person name="Do C.B."/>
            <person name="Ebling H."/>
            <person name="Edwards K."/>
            <person name="Eickbush T."/>
            <person name="Evans J.D."/>
            <person name="Filipski A."/>
            <person name="Findeiss S."/>
            <person name="Freyhult E."/>
            <person name="Fulton L."/>
            <person name="Fulton R."/>
            <person name="Garcia A.C."/>
            <person name="Gardiner A."/>
            <person name="Garfield D.A."/>
            <person name="Garvin B.E."/>
            <person name="Gibson G."/>
            <person name="Gilbert D."/>
            <person name="Gnerre S."/>
            <person name="Godfrey J."/>
            <person name="Good R."/>
            <person name="Gotea V."/>
            <person name="Gravely B."/>
            <person name="Greenberg A.J."/>
            <person name="Griffiths-Jones S."/>
            <person name="Gross S."/>
            <person name="Guigo R."/>
            <person name="Gustafson E.A."/>
            <person name="Haerty W."/>
            <person name="Hahn M.W."/>
            <person name="Halligan D.L."/>
            <person name="Halpern A.L."/>
            <person name="Halter G.M."/>
            <person name="Han M.V."/>
            <person name="Heger A."/>
            <person name="Hillier L."/>
            <person name="Hinrichs A.S."/>
            <person name="Holmes I."/>
            <person name="Hoskins R.A."/>
            <person name="Hubisz M.J."/>
            <person name="Hultmark D."/>
            <person name="Huntley M.A."/>
            <person name="Jaffe D.B."/>
            <person name="Jagadeeshan S."/>
            <person name="Jeck W.R."/>
            <person name="Johnson J."/>
            <person name="Jones C.D."/>
            <person name="Jordan W.C."/>
            <person name="Karpen G.H."/>
            <person name="Kataoka E."/>
            <person name="Keightley P.D."/>
            <person name="Kheradpour P."/>
            <person name="Kirkness E.F."/>
            <person name="Koerich L.B."/>
            <person name="Kristiansen K."/>
            <person name="Kudrna D."/>
            <person name="Kulathinal R.J."/>
            <person name="Kumar S."/>
            <person name="Kwok R."/>
            <person name="Lander E."/>
            <person name="Langley C.H."/>
            <person name="Lapoint R."/>
            <person name="Lazzaro B.P."/>
            <person name="Lee S.J."/>
            <person name="Levesque L."/>
            <person name="Li R."/>
            <person name="Lin C.F."/>
            <person name="Lin M.F."/>
            <person name="Lindblad-Toh K."/>
            <person name="Llopart A."/>
            <person name="Long M."/>
            <person name="Low L."/>
            <person name="Lozovsky E."/>
            <person name="Lu J."/>
            <person name="Luo M."/>
            <person name="Machado C.A."/>
            <person name="Makalowski W."/>
            <person name="Marzo M."/>
            <person name="Matsuda M."/>
            <person name="Matzkin L."/>
            <person name="McAllister B."/>
            <person name="McBride C.S."/>
            <person name="McKernan B."/>
            <person name="McKernan K."/>
            <person name="Mendez-Lago M."/>
            <person name="Minx P."/>
            <person name="Mollenhauer M.U."/>
            <person name="Montooth K."/>
            <person name="Mount S.M."/>
            <person name="Mu X."/>
            <person name="Myers E."/>
            <person name="Negre B."/>
            <person name="Newfeld S."/>
            <person name="Nielsen R."/>
            <person name="Noor M.A."/>
            <person name="O'Grady P."/>
            <person name="Pachter L."/>
            <person name="Papaceit M."/>
            <person name="Parisi M.J."/>
            <person name="Parisi M."/>
            <person name="Parts L."/>
            <person name="Pedersen J.S."/>
            <person name="Pesole G."/>
            <person name="Phillippy A.M."/>
            <person name="Ponting C.P."/>
            <person name="Pop M."/>
            <person name="Porcelli D."/>
            <person name="Powell J.R."/>
            <person name="Prohaska S."/>
            <person name="Pruitt K."/>
            <person name="Puig M."/>
            <person name="Quesneville H."/>
            <person name="Ram K.R."/>
            <person name="Rand D."/>
            <person name="Rasmussen M.D."/>
            <person name="Reed L.K."/>
            <person name="Reenan R."/>
            <person name="Reily A."/>
            <person name="Remington K.A."/>
            <person name="Rieger T.T."/>
            <person name="Ritchie M.G."/>
            <person name="Robin C."/>
            <person name="Rogers Y.H."/>
            <person name="Rohde C."/>
            <person name="Rozas J."/>
            <person name="Rubenfield M.J."/>
            <person name="Ruiz A."/>
            <person name="Russo S."/>
            <person name="Salzberg S.L."/>
            <person name="Sanchez-Gracia A."/>
            <person name="Saranga D.J."/>
            <person name="Sato H."/>
            <person name="Schaeffer S.W."/>
            <person name="Schatz M.C."/>
            <person name="Schlenke T."/>
            <person name="Schwartz R."/>
            <person name="Segarra C."/>
            <person name="Singh R.S."/>
            <person name="Sirot L."/>
            <person name="Sirota M."/>
            <person name="Sisneros N.B."/>
            <person name="Smith C.D."/>
            <person name="Smith T.F."/>
            <person name="Spieth J."/>
            <person name="Stage D.E."/>
            <person name="Stark A."/>
            <person name="Stephan W."/>
            <person name="Strausberg R.L."/>
            <person name="Strempel S."/>
            <person name="Sturgill D."/>
            <person name="Sutton G."/>
            <person name="Sutton G.G."/>
            <person name="Tao W."/>
            <person name="Teichmann S."/>
            <person name="Tobari Y.N."/>
            <person name="Tomimura Y."/>
            <person name="Tsolas J.M."/>
            <person name="Valente V.L."/>
            <person name="Venter E."/>
            <person name="Venter J.C."/>
            <person name="Vicario S."/>
            <person name="Vieira F.G."/>
            <person name="Vilella A.J."/>
            <person name="Villasante A."/>
            <person name="Walenz B."/>
            <person name="Wang J."/>
            <person name="Wasserman M."/>
            <person name="Watts T."/>
            <person name="Wilson D."/>
            <person name="Wilson R.K."/>
            <person name="Wing R.A."/>
            <person name="Wolfner M.F."/>
            <person name="Wong A."/>
            <person name="Wong G.K."/>
            <person name="Wu C.I."/>
            <person name="Wu G."/>
            <person name="Yamamoto D."/>
            <person name="Yang H.P."/>
            <person name="Yang S.P."/>
            <person name="Yorke J.A."/>
            <person name="Yoshida K."/>
            <person name="Zdobnov E."/>
            <person name="Zhang P."/>
            <person name="Zhang Y."/>
            <person name="Zimin A.V."/>
            <person name="Baldwin J."/>
            <person name="Abdouelleil A."/>
            <person name="Abdulkadir J."/>
            <person name="Abebe A."/>
            <person name="Abera B."/>
            <person name="Abreu J."/>
            <person name="Acer S.C."/>
            <person name="Aftuck L."/>
            <person name="Alexander A."/>
            <person name="An P."/>
            <person name="Anderson E."/>
            <person name="Anderson S."/>
            <person name="Arachi H."/>
            <person name="Azer M."/>
            <person name="Bachantsang P."/>
            <person name="Barry A."/>
            <person name="Bayul T."/>
            <person name="Berlin A."/>
            <person name="Bessette D."/>
            <person name="Bloom T."/>
            <person name="Blye J."/>
            <person name="Boguslavskiy L."/>
            <person name="Bonnet C."/>
            <person name="Boukhgalter B."/>
            <person name="Bourzgui I."/>
            <person name="Brown A."/>
            <person name="Cahill P."/>
            <person name="Channer S."/>
            <person name="Cheshatsang Y."/>
            <person name="Chuda L."/>
            <person name="Citroen M."/>
            <person name="Collymore A."/>
            <person name="Cooke P."/>
            <person name="Costello M."/>
            <person name="D'Aco K."/>
            <person name="Daza R."/>
            <person name="De Haan G."/>
            <person name="DeGray S."/>
            <person name="DeMaso C."/>
            <person name="Dhargay N."/>
            <person name="Dooley K."/>
            <person name="Dooley E."/>
            <person name="Doricent M."/>
            <person name="Dorje P."/>
            <person name="Dorjee K."/>
            <person name="Dupes A."/>
            <person name="Elong R."/>
            <person name="Falk J."/>
            <person name="Farina A."/>
            <person name="Faro S."/>
            <person name="Ferguson D."/>
            <person name="Fisher S."/>
            <person name="Foley C.D."/>
            <person name="Franke A."/>
            <person name="Friedrich D."/>
            <person name="Gadbois L."/>
            <person name="Gearin G."/>
            <person name="Gearin C.R."/>
            <person name="Giannoukos G."/>
            <person name="Goode T."/>
            <person name="Graham J."/>
            <person name="Grandbois E."/>
            <person name="Grewal S."/>
            <person name="Gyaltsen K."/>
            <person name="Hafez N."/>
            <person name="Hagos B."/>
            <person name="Hall J."/>
            <person name="Henson C."/>
            <person name="Hollinger A."/>
            <person name="Honan T."/>
            <person name="Huard M.D."/>
            <person name="Hughes L."/>
            <person name="Hurhula B."/>
            <person name="Husby M.E."/>
            <person name="Kamat A."/>
            <person name="Kanga B."/>
            <person name="Kashin S."/>
            <person name="Khazanovich D."/>
            <person name="Kisner P."/>
            <person name="Lance K."/>
            <person name="Lara M."/>
            <person name="Lee W."/>
            <person name="Lennon N."/>
            <person name="Letendre F."/>
            <person name="LeVine R."/>
            <person name="Lipovsky A."/>
            <person name="Liu X."/>
            <person name="Liu J."/>
            <person name="Liu S."/>
            <person name="Lokyitsang T."/>
            <person name="Lokyitsang Y."/>
            <person name="Lubonja R."/>
            <person name="Lui A."/>
            <person name="MacDonald P."/>
            <person name="Magnisalis V."/>
            <person name="Maru K."/>
            <person name="Matthews C."/>
            <person name="McCusker W."/>
            <person name="McDonough S."/>
            <person name="Mehta T."/>
            <person name="Meldrim J."/>
            <person name="Meneus L."/>
            <person name="Mihai O."/>
            <person name="Mihalev A."/>
            <person name="Mihova T."/>
            <person name="Mittelman R."/>
            <person name="Mlenga V."/>
            <person name="Montmayeur A."/>
            <person name="Mulrain L."/>
            <person name="Navidi A."/>
            <person name="Naylor J."/>
            <person name="Negash T."/>
            <person name="Nguyen T."/>
            <person name="Nguyen N."/>
            <person name="Nicol R."/>
            <person name="Norbu C."/>
            <person name="Norbu N."/>
            <person name="Novod N."/>
            <person name="O'Neill B."/>
            <person name="Osman S."/>
            <person name="Markiewicz E."/>
            <person name="Oyono O.L."/>
            <person name="Patti C."/>
            <person name="Phunkhang P."/>
            <person name="Pierre F."/>
            <person name="Priest M."/>
            <person name="Raghuraman S."/>
            <person name="Rege F."/>
            <person name="Reyes R."/>
            <person name="Rise C."/>
            <person name="Rogov P."/>
            <person name="Ross K."/>
            <person name="Ryan E."/>
            <person name="Settipalli S."/>
            <person name="Shea T."/>
            <person name="Sherpa N."/>
            <person name="Shi L."/>
            <person name="Shih D."/>
            <person name="Sparrow T."/>
            <person name="Spaulding J."/>
            <person name="Stalker J."/>
            <person name="Stange-Thomann N."/>
            <person name="Stavropoulos S."/>
            <person name="Stone C."/>
            <person name="Strader C."/>
            <person name="Tesfaye S."/>
            <person name="Thomson T."/>
            <person name="Thoulutsang Y."/>
            <person name="Thoulutsang D."/>
            <person name="Topham K."/>
            <person name="Topping I."/>
            <person name="Tsamla T."/>
            <person name="Vassiliev H."/>
            <person name="Vo A."/>
            <person name="Wangchuk T."/>
            <person name="Wangdi T."/>
            <person name="Weiand M."/>
            <person name="Wilkinson J."/>
            <person name="Wilson A."/>
            <person name="Yadav S."/>
            <person name="Young G."/>
            <person name="Yu Q."/>
            <person name="Zembek L."/>
            <person name="Zhong D."/>
            <person name="Zimmer A."/>
            <person name="Zwirko Z."/>
            <person name="Jaffe D.B."/>
            <person name="Alvarez P."/>
            <person name="Brockman W."/>
            <person name="Butler J."/>
            <person name="Chin C."/>
            <person name="Gnerre S."/>
            <person name="Grabherr M."/>
            <person name="Kleber M."/>
            <person name="Mauceli E."/>
            <person name="MacCallum I."/>
        </authorList>
    </citation>
    <scope>NUCLEOTIDE SEQUENCE [LARGE SCALE GENOMIC DNA]</scope>
    <source>
        <strain evidence="12">Tucson 15010-1051.87</strain>
    </source>
</reference>
<evidence type="ECO:0000256" key="3">
    <source>
        <dbReference type="ARBA" id="ARBA00022801"/>
    </source>
</evidence>
<sequence>MPHASCHWSYLLGLLWLSQLWAAGGAGYLEDNYPATVIEDAHLNTLQLLAKYKYPGEAHSVTTEDKYILQMHRIPRPGAKPVLLVHGLQDSSATWIMMGPYSGLGYFLYEKGYDVWMGNVRGNRYSRGHVKLNYNTDKSYWSFSWHEIGMYDLPAMIDTVLAKTGYQKLSYFGHSQGTTTFFVMTSSRPEYNAKVHIMQALAPVAYMTHVKGPLVGLGRNLLKVLGERAEVTPHSNLALDNCMLSAATVQTCMYYVWKIIGKDTAELNKTMLPVMFGHVPAGANSKQFLHYLQLQLSDRFCSYDYNAKENQRIYGRATPVDYALERITAPVALYYTQNDYLSAVEDVKRLIKRLPNVVEDHMYPNKKWNHMDMVWGISARRLAHPRMLEVMRLWEAGGPQNGTQSTREYIEETTSTAETVQEVEDAVDDAEDEMQDATKHETR</sequence>
<dbReference type="ESTHER" id="drovi-b4luk3">
    <property type="family name" value="Acidic_Lipase"/>
</dbReference>
<dbReference type="AlphaFoldDB" id="B4LUK3"/>
<proteinExistence type="inferred from homology"/>
<dbReference type="GO" id="GO:0016042">
    <property type="term" value="P:lipid catabolic process"/>
    <property type="evidence" value="ECO:0007669"/>
    <property type="project" value="UniProtKB-KW"/>
</dbReference>
<evidence type="ECO:0000256" key="4">
    <source>
        <dbReference type="ARBA" id="ARBA00022963"/>
    </source>
</evidence>
<dbReference type="Proteomes" id="UP000008792">
    <property type="component" value="Unassembled WGS sequence"/>
</dbReference>